<dbReference type="CDD" id="cd11740">
    <property type="entry name" value="YajQ_like"/>
    <property type="match status" value="1"/>
</dbReference>
<dbReference type="InterPro" id="IPR007551">
    <property type="entry name" value="YajQ/Smlt4090-like"/>
</dbReference>
<dbReference type="EMBL" id="FPIB01000018">
    <property type="protein sequence ID" value="SFV90618.1"/>
    <property type="molecule type" value="Genomic_DNA"/>
</dbReference>
<dbReference type="InterPro" id="IPR035571">
    <property type="entry name" value="UPF0234-like_C"/>
</dbReference>
<accession>A0A1W1E9L4</accession>
<dbReference type="Gene3D" id="3.30.70.860">
    <property type="match status" value="1"/>
</dbReference>
<dbReference type="GO" id="GO:0005829">
    <property type="term" value="C:cytosol"/>
    <property type="evidence" value="ECO:0007669"/>
    <property type="project" value="TreeGrafter"/>
</dbReference>
<dbReference type="NCBIfam" id="NF003819">
    <property type="entry name" value="PRK05412.1"/>
    <property type="match status" value="1"/>
</dbReference>
<dbReference type="PANTHER" id="PTHR30476:SF0">
    <property type="entry name" value="UPF0234 PROTEIN YAJQ"/>
    <property type="match status" value="1"/>
</dbReference>
<dbReference type="InterPro" id="IPR036183">
    <property type="entry name" value="YajQ-like_sf"/>
</dbReference>
<evidence type="ECO:0000313" key="3">
    <source>
        <dbReference type="EMBL" id="SFV90618.1"/>
    </source>
</evidence>
<organism evidence="3">
    <name type="scientific">hydrothermal vent metagenome</name>
    <dbReference type="NCBI Taxonomy" id="652676"/>
    <lineage>
        <taxon>unclassified sequences</taxon>
        <taxon>metagenomes</taxon>
        <taxon>ecological metagenomes</taxon>
    </lineage>
</organism>
<name>A0A1W1E9L4_9ZZZZ</name>
<dbReference type="Gene3D" id="3.30.70.990">
    <property type="entry name" value="YajQ-like, domain 2"/>
    <property type="match status" value="1"/>
</dbReference>
<protein>
    <submittedName>
        <fullName evidence="3">Uncharacterized protein</fullName>
    </submittedName>
</protein>
<dbReference type="Pfam" id="PF04461">
    <property type="entry name" value="YajQ"/>
    <property type="match status" value="1"/>
</dbReference>
<dbReference type="GO" id="GO:0000166">
    <property type="term" value="F:nucleotide binding"/>
    <property type="evidence" value="ECO:0007669"/>
    <property type="project" value="UniProtKB-KW"/>
</dbReference>
<dbReference type="HAMAP" id="MF_00632">
    <property type="entry name" value="UPF0234"/>
    <property type="match status" value="1"/>
</dbReference>
<proteinExistence type="inferred from homology"/>
<reference evidence="3" key="1">
    <citation type="submission" date="2016-10" db="EMBL/GenBank/DDBJ databases">
        <authorList>
            <person name="de Groot N.N."/>
        </authorList>
    </citation>
    <scope>NUCLEOTIDE SEQUENCE</scope>
</reference>
<dbReference type="InterPro" id="IPR035570">
    <property type="entry name" value="UPF0234_N"/>
</dbReference>
<gene>
    <name evidence="3" type="ORF">MNB_SV-4-771</name>
</gene>
<comment type="similarity">
    <text evidence="2">Belongs to the YajQ family.</text>
</comment>
<dbReference type="SUPFAM" id="SSF89963">
    <property type="entry name" value="YajQ-like"/>
    <property type="match status" value="2"/>
</dbReference>
<sequence length="166" mass="18516">MAKDHYFDISAKLDMMEMKNAIEQAKKEVATRFDFKGIMTDIDLNEKAKVLNLSSSSDSKIDALKDIVISKMIKRELSPKSLDEVKTEGISGGNVKVVYRIVDSIEKDEAKKIVKAIKDAKLKVTPAIQGDEIRVSGKKIDDLQAVIALVRKMEDLKAPLTFGNFK</sequence>
<evidence type="ECO:0000256" key="2">
    <source>
        <dbReference type="ARBA" id="ARBA00093450"/>
    </source>
</evidence>
<keyword evidence="1" id="KW-0547">Nucleotide-binding</keyword>
<dbReference type="AlphaFoldDB" id="A0A1W1E9L4"/>
<evidence type="ECO:0000256" key="1">
    <source>
        <dbReference type="ARBA" id="ARBA00022741"/>
    </source>
</evidence>
<dbReference type="PANTHER" id="PTHR30476">
    <property type="entry name" value="UPF0234 PROTEIN YAJQ"/>
    <property type="match status" value="1"/>
</dbReference>